<comment type="caution">
    <text evidence="12">The sequence shown here is derived from an EMBL/GenBank/DDBJ whole genome shotgun (WGS) entry which is preliminary data.</text>
</comment>
<evidence type="ECO:0000256" key="8">
    <source>
        <dbReference type="ARBA" id="ARBA00023136"/>
    </source>
</evidence>
<dbReference type="Gene3D" id="3.40.1090.10">
    <property type="entry name" value="Cytosolic phospholipase A2 catalytic domain"/>
    <property type="match status" value="2"/>
</dbReference>
<keyword evidence="5 9" id="KW-0442">Lipid degradation</keyword>
<dbReference type="GO" id="GO:0016042">
    <property type="term" value="P:lipid catabolic process"/>
    <property type="evidence" value="ECO:0007669"/>
    <property type="project" value="UniProtKB-UniRule"/>
</dbReference>
<name>A0A839SUK0_9PROT</name>
<evidence type="ECO:0000256" key="5">
    <source>
        <dbReference type="ARBA" id="ARBA00022963"/>
    </source>
</evidence>
<evidence type="ECO:0000256" key="3">
    <source>
        <dbReference type="ARBA" id="ARBA00022692"/>
    </source>
</evidence>
<keyword evidence="8" id="KW-0472">Membrane</keyword>
<dbReference type="CDD" id="cd07205">
    <property type="entry name" value="Pat_PNPLA6_PNPLA7_NTE1_like"/>
    <property type="match status" value="1"/>
</dbReference>
<protein>
    <submittedName>
        <fullName evidence="12">NTE family protein</fullName>
    </submittedName>
</protein>
<comment type="subcellular location">
    <subcellularLocation>
        <location evidence="1">Membrane</location>
    </subcellularLocation>
</comment>
<dbReference type="Gene3D" id="2.60.120.10">
    <property type="entry name" value="Jelly Rolls"/>
    <property type="match status" value="1"/>
</dbReference>
<reference evidence="12 13" key="1">
    <citation type="submission" date="2020-08" db="EMBL/GenBank/DDBJ databases">
        <title>Genomic Encyclopedia of Type Strains, Phase III (KMG-III): the genomes of soil and plant-associated and newly described type strains.</title>
        <authorList>
            <person name="Whitman W."/>
        </authorList>
    </citation>
    <scope>NUCLEOTIDE SEQUENCE [LARGE SCALE GENOMIC DNA]</scope>
    <source>
        <strain evidence="12 13">CECT 8803</strain>
    </source>
</reference>
<keyword evidence="6" id="KW-1133">Transmembrane helix</keyword>
<feature type="active site" description="Proton acceptor" evidence="9">
    <location>
        <position position="458"/>
    </location>
</feature>
<accession>A0A839SUK0</accession>
<keyword evidence="4 9" id="KW-0378">Hydrolase</keyword>
<dbReference type="PROSITE" id="PS00889">
    <property type="entry name" value="CNMP_BINDING_2"/>
    <property type="match status" value="1"/>
</dbReference>
<evidence type="ECO:0000259" key="10">
    <source>
        <dbReference type="PROSITE" id="PS50042"/>
    </source>
</evidence>
<dbReference type="InterPro" id="IPR016035">
    <property type="entry name" value="Acyl_Trfase/lysoPLipase"/>
</dbReference>
<dbReference type="PROSITE" id="PS51635">
    <property type="entry name" value="PNPLA"/>
    <property type="match status" value="1"/>
</dbReference>
<evidence type="ECO:0000259" key="11">
    <source>
        <dbReference type="PROSITE" id="PS51635"/>
    </source>
</evidence>
<evidence type="ECO:0000256" key="1">
    <source>
        <dbReference type="ARBA" id="ARBA00004370"/>
    </source>
</evidence>
<organism evidence="12 13">
    <name type="scientific">Limibacillus halophilus</name>
    <dbReference type="NCBI Taxonomy" id="1579333"/>
    <lineage>
        <taxon>Bacteria</taxon>
        <taxon>Pseudomonadati</taxon>
        <taxon>Pseudomonadota</taxon>
        <taxon>Alphaproteobacteria</taxon>
        <taxon>Rhodospirillales</taxon>
        <taxon>Rhodovibrionaceae</taxon>
        <taxon>Limibacillus</taxon>
    </lineage>
</organism>
<dbReference type="InterPro" id="IPR014710">
    <property type="entry name" value="RmlC-like_jellyroll"/>
</dbReference>
<dbReference type="AlphaFoldDB" id="A0A839SUK0"/>
<feature type="short sequence motif" description="GXSXG" evidence="9">
    <location>
        <begin position="342"/>
        <end position="346"/>
    </location>
</feature>
<dbReference type="Proteomes" id="UP000581135">
    <property type="component" value="Unassembled WGS sequence"/>
</dbReference>
<evidence type="ECO:0000256" key="4">
    <source>
        <dbReference type="ARBA" id="ARBA00022801"/>
    </source>
</evidence>
<dbReference type="PANTHER" id="PTHR14226:SF29">
    <property type="entry name" value="NEUROPATHY TARGET ESTERASE SWS"/>
    <property type="match status" value="1"/>
</dbReference>
<dbReference type="Pfam" id="PF00027">
    <property type="entry name" value="cNMP_binding"/>
    <property type="match status" value="1"/>
</dbReference>
<dbReference type="InterPro" id="IPR002641">
    <property type="entry name" value="PNPLA_dom"/>
</dbReference>
<evidence type="ECO:0000256" key="9">
    <source>
        <dbReference type="PROSITE-ProRule" id="PRU01161"/>
    </source>
</evidence>
<dbReference type="SUPFAM" id="SSF51206">
    <property type="entry name" value="cAMP-binding domain-like"/>
    <property type="match status" value="1"/>
</dbReference>
<dbReference type="SMART" id="SM00100">
    <property type="entry name" value="cNMP"/>
    <property type="match status" value="1"/>
</dbReference>
<evidence type="ECO:0000256" key="7">
    <source>
        <dbReference type="ARBA" id="ARBA00023098"/>
    </source>
</evidence>
<proteinExistence type="inferred from homology"/>
<dbReference type="PROSITE" id="PS00888">
    <property type="entry name" value="CNMP_BINDING_1"/>
    <property type="match status" value="1"/>
</dbReference>
<evidence type="ECO:0000256" key="2">
    <source>
        <dbReference type="ARBA" id="ARBA00006636"/>
    </source>
</evidence>
<keyword evidence="13" id="KW-1185">Reference proteome</keyword>
<dbReference type="PROSITE" id="PS50042">
    <property type="entry name" value="CNMP_BINDING_3"/>
    <property type="match status" value="1"/>
</dbReference>
<feature type="short sequence motif" description="DGA/G" evidence="9">
    <location>
        <begin position="458"/>
        <end position="460"/>
    </location>
</feature>
<feature type="domain" description="Cyclic nucleotide-binding" evidence="10">
    <location>
        <begin position="17"/>
        <end position="137"/>
    </location>
</feature>
<dbReference type="RefSeq" id="WP_183415468.1">
    <property type="nucleotide sequence ID" value="NZ_JACHXA010000002.1"/>
</dbReference>
<dbReference type="InterPro" id="IPR018490">
    <property type="entry name" value="cNMP-bd_dom_sf"/>
</dbReference>
<dbReference type="SUPFAM" id="SSF52151">
    <property type="entry name" value="FabD/lysophospholipase-like"/>
    <property type="match status" value="1"/>
</dbReference>
<dbReference type="InterPro" id="IPR050301">
    <property type="entry name" value="NTE"/>
</dbReference>
<dbReference type="PANTHER" id="PTHR14226">
    <property type="entry name" value="NEUROPATHY TARGET ESTERASE/SWISS CHEESE D.MELANOGASTER"/>
    <property type="match status" value="1"/>
</dbReference>
<dbReference type="InterPro" id="IPR056556">
    <property type="entry name" value="NTE1_P-loop_dom"/>
</dbReference>
<feature type="short sequence motif" description="GXGXXG" evidence="9">
    <location>
        <begin position="315"/>
        <end position="320"/>
    </location>
</feature>
<keyword evidence="3" id="KW-0812">Transmembrane</keyword>
<dbReference type="CDD" id="cd00038">
    <property type="entry name" value="CAP_ED"/>
    <property type="match status" value="1"/>
</dbReference>
<evidence type="ECO:0000313" key="13">
    <source>
        <dbReference type="Proteomes" id="UP000581135"/>
    </source>
</evidence>
<dbReference type="InterPro" id="IPR018488">
    <property type="entry name" value="cNMP-bd_CS"/>
</dbReference>
<dbReference type="GO" id="GO:0016020">
    <property type="term" value="C:membrane"/>
    <property type="evidence" value="ECO:0007669"/>
    <property type="project" value="UniProtKB-SubCell"/>
</dbReference>
<dbReference type="Pfam" id="PF01734">
    <property type="entry name" value="Patatin"/>
    <property type="match status" value="1"/>
</dbReference>
<evidence type="ECO:0000256" key="6">
    <source>
        <dbReference type="ARBA" id="ARBA00022989"/>
    </source>
</evidence>
<feature type="domain" description="PNPLA" evidence="11">
    <location>
        <begin position="311"/>
        <end position="471"/>
    </location>
</feature>
<dbReference type="GO" id="GO:0004622">
    <property type="term" value="F:phosphatidylcholine lysophospholipase activity"/>
    <property type="evidence" value="ECO:0007669"/>
    <property type="project" value="UniProtKB-ARBA"/>
</dbReference>
<feature type="active site" description="Nucleophile" evidence="9">
    <location>
        <position position="344"/>
    </location>
</feature>
<dbReference type="InterPro" id="IPR000595">
    <property type="entry name" value="cNMP-bd_dom"/>
</dbReference>
<gene>
    <name evidence="12" type="ORF">FHR98_000937</name>
</gene>
<evidence type="ECO:0000313" key="12">
    <source>
        <dbReference type="EMBL" id="MBB3064665.1"/>
    </source>
</evidence>
<sequence length="583" mass="64545">MSSVRDRLAKKLRLLGIFANCDEATLQGIAERSQWLSVPGGRLLIEQGEQAEAVFVLLSGRLAVITGFGTSEERLVTEISAGDSVGELGVIASTRRSASVLALRDSELLRIPGDVLKPLIASDPAAFDGLLQTLAQRLLRLTRGKPVQRMVRNLALLPLDDASPWPDIAMRLQRSAQTIGLRCHIFTEADGSRDSNQFAEMEENFDLCLYLATKADDTWRRLCKRQADRLLLLASGTDKGRSARPPDNHLIGDRRPVDMAICEAADLELPTPSRNWPVALAATRWVHRLRENNDQDYSRLVRLMKNQGQCLVLSGGGARGFAHVGVQRALQEAGRSLDLLGGSSMGAIVAAGIALEWDSNDLESRLAKVFVEGRPTSDLTFPIVALLRGRRVSHYLKSHFADLEMQDLWRPCYSVATDLRSGEPIMQTKGSLWRNLRASVAIPGLLPPVPTEQHLLADGGVVDNLPVGFLLDPPQGHIIAVDVAQDAALRCDFLAEELEAPFWRLWPRVRRGRLPGIFDILLRAGTINSSRQRKEVLEKVDLWLAPPLEEIGVLQWAAFHRAVEIGHRYACQQLEICDREQTE</sequence>
<dbReference type="Pfam" id="PF24179">
    <property type="entry name" value="NTE_Ploop"/>
    <property type="match status" value="1"/>
</dbReference>
<comment type="similarity">
    <text evidence="2">Belongs to the NTE family.</text>
</comment>
<keyword evidence="7 9" id="KW-0443">Lipid metabolism</keyword>
<dbReference type="EMBL" id="JACHXA010000002">
    <property type="protein sequence ID" value="MBB3064665.1"/>
    <property type="molecule type" value="Genomic_DNA"/>
</dbReference>